<gene>
    <name evidence="10" type="ORF">PVE_R1G4611</name>
</gene>
<evidence type="ECO:0000313" key="10">
    <source>
        <dbReference type="EMBL" id="SBW82493.1"/>
    </source>
</evidence>
<evidence type="ECO:0000256" key="1">
    <source>
        <dbReference type="ARBA" id="ARBA00004429"/>
    </source>
</evidence>
<feature type="transmembrane region" description="Helical" evidence="9">
    <location>
        <begin position="122"/>
        <end position="142"/>
    </location>
</feature>
<dbReference type="PANTHER" id="PTHR30574">
    <property type="entry name" value="INNER MEMBRANE PROTEIN YEDE"/>
    <property type="match status" value="1"/>
</dbReference>
<feature type="transmembrane region" description="Helical" evidence="9">
    <location>
        <begin position="57"/>
        <end position="78"/>
    </location>
</feature>
<sequence>MNIDWLNFTPWSSLAGGALIGLAASLFVVANGRIAGISGLIGSLLQRGSEGAGEKALFLLGLLVAPLLWGLFAALPPIEFQSGGVGLIVAGVLVGIGTRYGSGCTSGHGVCGISRLSPRSMVATACFMFSGFLSVFVLRHLLGAWI</sequence>
<keyword evidence="5 9" id="KW-0812">Transmembrane</keyword>
<evidence type="ECO:0000256" key="4">
    <source>
        <dbReference type="ARBA" id="ARBA00022519"/>
    </source>
</evidence>
<name>A0A1D3K2D9_PSEVE</name>
<dbReference type="RefSeq" id="WP_017849185.1">
    <property type="nucleotide sequence ID" value="NZ_AOUH01000040.1"/>
</dbReference>
<keyword evidence="7 9" id="KW-0472">Membrane</keyword>
<evidence type="ECO:0000256" key="2">
    <source>
        <dbReference type="ARBA" id="ARBA00022448"/>
    </source>
</evidence>
<keyword evidence="2" id="KW-0813">Transport</keyword>
<organism evidence="10 11">
    <name type="scientific">Pseudomonas veronii 1YdBTEX2</name>
    <dbReference type="NCBI Taxonomy" id="1295141"/>
    <lineage>
        <taxon>Bacteria</taxon>
        <taxon>Pseudomonadati</taxon>
        <taxon>Pseudomonadota</taxon>
        <taxon>Gammaproteobacteria</taxon>
        <taxon>Pseudomonadales</taxon>
        <taxon>Pseudomonadaceae</taxon>
        <taxon>Pseudomonas</taxon>
    </lineage>
</organism>
<evidence type="ECO:0000256" key="5">
    <source>
        <dbReference type="ARBA" id="ARBA00022692"/>
    </source>
</evidence>
<dbReference type="GO" id="GO:0005886">
    <property type="term" value="C:plasma membrane"/>
    <property type="evidence" value="ECO:0007669"/>
    <property type="project" value="UniProtKB-SubCell"/>
</dbReference>
<dbReference type="PANTHER" id="PTHR30574:SF1">
    <property type="entry name" value="SULPHUR TRANSPORT DOMAIN-CONTAINING PROTEIN"/>
    <property type="match status" value="1"/>
</dbReference>
<evidence type="ECO:0000313" key="11">
    <source>
        <dbReference type="Proteomes" id="UP000245431"/>
    </source>
</evidence>
<feature type="transmembrane region" description="Helical" evidence="9">
    <location>
        <begin position="84"/>
        <end position="101"/>
    </location>
</feature>
<protein>
    <submittedName>
        <fullName evidence="10">YeeE/YedE family protein</fullName>
    </submittedName>
</protein>
<accession>A0A1D3K2D9</accession>
<dbReference type="AlphaFoldDB" id="A0A1D3K2D9"/>
<proteinExistence type="inferred from homology"/>
<dbReference type="GeneID" id="47558248"/>
<dbReference type="InterPro" id="IPR007272">
    <property type="entry name" value="Sulf_transp_TsuA/YedE"/>
</dbReference>
<dbReference type="Proteomes" id="UP000245431">
    <property type="component" value="Chromosome PVE_r1"/>
</dbReference>
<dbReference type="EMBL" id="LT599583">
    <property type="protein sequence ID" value="SBW82493.1"/>
    <property type="molecule type" value="Genomic_DNA"/>
</dbReference>
<keyword evidence="3" id="KW-1003">Cell membrane</keyword>
<evidence type="ECO:0000256" key="8">
    <source>
        <dbReference type="ARBA" id="ARBA00035655"/>
    </source>
</evidence>
<keyword evidence="6 9" id="KW-1133">Transmembrane helix</keyword>
<reference evidence="11" key="1">
    <citation type="submission" date="2016-07" db="EMBL/GenBank/DDBJ databases">
        <authorList>
            <person name="Florea S."/>
            <person name="Webb J.S."/>
            <person name="Jaromczyk J."/>
            <person name="Schardl C.L."/>
        </authorList>
    </citation>
    <scope>NUCLEOTIDE SEQUENCE [LARGE SCALE GENOMIC DNA]</scope>
    <source>
        <strain evidence="11">1YdBTEX2</strain>
    </source>
</reference>
<comment type="subcellular location">
    <subcellularLocation>
        <location evidence="1">Cell inner membrane</location>
        <topology evidence="1">Multi-pass membrane protein</topology>
    </subcellularLocation>
</comment>
<keyword evidence="4" id="KW-0997">Cell inner membrane</keyword>
<evidence type="ECO:0000256" key="7">
    <source>
        <dbReference type="ARBA" id="ARBA00023136"/>
    </source>
</evidence>
<evidence type="ECO:0000256" key="9">
    <source>
        <dbReference type="SAM" id="Phobius"/>
    </source>
</evidence>
<comment type="similarity">
    <text evidence="8">Belongs to the TsuA/YedE (TC 9.B.102) family.</text>
</comment>
<evidence type="ECO:0000256" key="6">
    <source>
        <dbReference type="ARBA" id="ARBA00022989"/>
    </source>
</evidence>
<feature type="transmembrane region" description="Helical" evidence="9">
    <location>
        <begin position="20"/>
        <end position="45"/>
    </location>
</feature>
<evidence type="ECO:0000256" key="3">
    <source>
        <dbReference type="ARBA" id="ARBA00022475"/>
    </source>
</evidence>